<proteinExistence type="inferred from homology"/>
<keyword evidence="4 7" id="KW-0812">Transmembrane</keyword>
<dbReference type="InterPro" id="IPR051393">
    <property type="entry name" value="ABC_transporter_permease"/>
</dbReference>
<feature type="transmembrane region" description="Helical" evidence="7">
    <location>
        <begin position="238"/>
        <end position="260"/>
    </location>
</feature>
<name>A0A4C2EJW5_9EURY</name>
<dbReference type="Pfam" id="PF00528">
    <property type="entry name" value="BPD_transp_1"/>
    <property type="match status" value="1"/>
</dbReference>
<feature type="transmembrane region" description="Helical" evidence="7">
    <location>
        <begin position="37"/>
        <end position="59"/>
    </location>
</feature>
<evidence type="ECO:0000256" key="5">
    <source>
        <dbReference type="ARBA" id="ARBA00022989"/>
    </source>
</evidence>
<comment type="caution">
    <text evidence="9">The sequence shown here is derived from an EMBL/GenBank/DDBJ whole genome shotgun (WGS) entry which is preliminary data.</text>
</comment>
<dbReference type="CDD" id="cd06261">
    <property type="entry name" value="TM_PBP2"/>
    <property type="match status" value="1"/>
</dbReference>
<feature type="transmembrane region" description="Helical" evidence="7">
    <location>
        <begin position="180"/>
        <end position="203"/>
    </location>
</feature>
<evidence type="ECO:0000313" key="9">
    <source>
        <dbReference type="EMBL" id="GCF14685.1"/>
    </source>
</evidence>
<evidence type="ECO:0000256" key="2">
    <source>
        <dbReference type="ARBA" id="ARBA00022448"/>
    </source>
</evidence>
<organism evidence="9 10">
    <name type="scientific">Haloarcula mannanilytica</name>
    <dbReference type="NCBI Taxonomy" id="2509225"/>
    <lineage>
        <taxon>Archaea</taxon>
        <taxon>Methanobacteriati</taxon>
        <taxon>Methanobacteriota</taxon>
        <taxon>Stenosarchaea group</taxon>
        <taxon>Halobacteria</taxon>
        <taxon>Halobacteriales</taxon>
        <taxon>Haloarculaceae</taxon>
        <taxon>Haloarcula</taxon>
    </lineage>
</organism>
<dbReference type="Gene3D" id="1.10.3720.10">
    <property type="entry name" value="MetI-like"/>
    <property type="match status" value="1"/>
</dbReference>
<dbReference type="GO" id="GO:0055085">
    <property type="term" value="P:transmembrane transport"/>
    <property type="evidence" value="ECO:0007669"/>
    <property type="project" value="InterPro"/>
</dbReference>
<accession>A0A4C2EJW5</accession>
<dbReference type="InterPro" id="IPR035906">
    <property type="entry name" value="MetI-like_sf"/>
</dbReference>
<sequence>MATTDKAESAKPQAEEVGWETKVRYFLNNDLVRSSPFWGIPFLLMGIAVYGGIGFNTAISLTDARGLTPPDYSLGNLDFEMYTQVLGSSAFISAAQNNLVLLIVFTTICLLLGLFLAILLDQGIRYNNTVQTIYLLPMALSFVITAQVWLWMYNYDFGVMNIITRAIGIGPVDWIGNPSIALGSVIFALIWQFSGYTMVVYLAGLRSLPDDQFEAAHVDGASTLKTYIRIIIPQMKEASVSAAVVLMVFALKAFTFLYALTGRYRPPNGTDILATLMVRQAFKLGKWAYSAAIATYLLILALGVIAPYLYYQYRQGSL</sequence>
<feature type="transmembrane region" description="Helical" evidence="7">
    <location>
        <begin position="132"/>
        <end position="152"/>
    </location>
</feature>
<evidence type="ECO:0000256" key="3">
    <source>
        <dbReference type="ARBA" id="ARBA00022475"/>
    </source>
</evidence>
<dbReference type="OrthoDB" id="45815at2157"/>
<evidence type="ECO:0000256" key="6">
    <source>
        <dbReference type="ARBA" id="ARBA00023136"/>
    </source>
</evidence>
<dbReference type="GO" id="GO:0005886">
    <property type="term" value="C:plasma membrane"/>
    <property type="evidence" value="ECO:0007669"/>
    <property type="project" value="UniProtKB-SubCell"/>
</dbReference>
<gene>
    <name evidence="9" type="ORF">Harman_26200</name>
</gene>
<keyword evidence="5 7" id="KW-1133">Transmembrane helix</keyword>
<dbReference type="PROSITE" id="PS50928">
    <property type="entry name" value="ABC_TM1"/>
    <property type="match status" value="1"/>
</dbReference>
<feature type="domain" description="ABC transmembrane type-1" evidence="8">
    <location>
        <begin position="95"/>
        <end position="310"/>
    </location>
</feature>
<keyword evidence="2 7" id="KW-0813">Transport</keyword>
<dbReference type="SUPFAM" id="SSF161098">
    <property type="entry name" value="MetI-like"/>
    <property type="match status" value="1"/>
</dbReference>
<keyword evidence="3" id="KW-1003">Cell membrane</keyword>
<evidence type="ECO:0000256" key="7">
    <source>
        <dbReference type="RuleBase" id="RU363032"/>
    </source>
</evidence>
<evidence type="ECO:0000313" key="10">
    <source>
        <dbReference type="Proteomes" id="UP000304382"/>
    </source>
</evidence>
<dbReference type="Proteomes" id="UP000304382">
    <property type="component" value="Unassembled WGS sequence"/>
</dbReference>
<dbReference type="RefSeq" id="WP_137684256.1">
    <property type="nucleotide sequence ID" value="NZ_BIXZ01000004.1"/>
</dbReference>
<evidence type="ECO:0000256" key="1">
    <source>
        <dbReference type="ARBA" id="ARBA00004651"/>
    </source>
</evidence>
<protein>
    <submittedName>
        <fullName evidence="9">ABC transporter permease</fullName>
    </submittedName>
</protein>
<evidence type="ECO:0000259" key="8">
    <source>
        <dbReference type="PROSITE" id="PS50928"/>
    </source>
</evidence>
<dbReference type="InterPro" id="IPR000515">
    <property type="entry name" value="MetI-like"/>
</dbReference>
<feature type="transmembrane region" description="Helical" evidence="7">
    <location>
        <begin position="287"/>
        <end position="311"/>
    </location>
</feature>
<keyword evidence="6 7" id="KW-0472">Membrane</keyword>
<comment type="similarity">
    <text evidence="7">Belongs to the binding-protein-dependent transport system permease family.</text>
</comment>
<dbReference type="PANTHER" id="PTHR30193:SF42">
    <property type="entry name" value="ABC TRANSPORTER PERMEASE PROTEIN"/>
    <property type="match status" value="1"/>
</dbReference>
<keyword evidence="10" id="KW-1185">Reference proteome</keyword>
<dbReference type="PANTHER" id="PTHR30193">
    <property type="entry name" value="ABC TRANSPORTER PERMEASE PROTEIN"/>
    <property type="match status" value="1"/>
</dbReference>
<evidence type="ECO:0000256" key="4">
    <source>
        <dbReference type="ARBA" id="ARBA00022692"/>
    </source>
</evidence>
<dbReference type="EMBL" id="BIXZ01000004">
    <property type="protein sequence ID" value="GCF14685.1"/>
    <property type="molecule type" value="Genomic_DNA"/>
</dbReference>
<comment type="subcellular location">
    <subcellularLocation>
        <location evidence="1 7">Cell membrane</location>
        <topology evidence="1 7">Multi-pass membrane protein</topology>
    </subcellularLocation>
</comment>
<reference evidence="9 10" key="1">
    <citation type="submission" date="2019-02" db="EMBL/GenBank/DDBJ databases">
        <title>Haloarcula mannanilyticum sp. nov., a mannan degrading haloarchaeon isolated from commercial salt.</title>
        <authorList>
            <person name="Enomoto S."/>
            <person name="Shimane Y."/>
            <person name="Kamekura M."/>
            <person name="Ito T."/>
            <person name="Moriya O."/>
            <person name="Ihara K."/>
            <person name="Takahashi-Ando N."/>
            <person name="Fukushima Y."/>
            <person name="Yoshida Y."/>
            <person name="Usama R."/>
            <person name="Takai K."/>
            <person name="Minegishi H."/>
        </authorList>
    </citation>
    <scope>NUCLEOTIDE SEQUENCE [LARGE SCALE GENOMIC DNA]</scope>
    <source>
        <strain evidence="9 10">MD130-1</strain>
    </source>
</reference>
<dbReference type="AlphaFoldDB" id="A0A4C2EJW5"/>
<feature type="transmembrane region" description="Helical" evidence="7">
    <location>
        <begin position="99"/>
        <end position="120"/>
    </location>
</feature>